<accession>A0ACB8UZ90</accession>
<proteinExistence type="predicted"/>
<organism evidence="1">
    <name type="scientific">Ophidiomyces ophidiicola</name>
    <dbReference type="NCBI Taxonomy" id="1387563"/>
    <lineage>
        <taxon>Eukaryota</taxon>
        <taxon>Fungi</taxon>
        <taxon>Dikarya</taxon>
        <taxon>Ascomycota</taxon>
        <taxon>Pezizomycotina</taxon>
        <taxon>Eurotiomycetes</taxon>
        <taxon>Eurotiomycetidae</taxon>
        <taxon>Onygenales</taxon>
        <taxon>Onygenaceae</taxon>
        <taxon>Ophidiomyces</taxon>
    </lineage>
</organism>
<dbReference type="EMBL" id="JALBCA010000028">
    <property type="protein sequence ID" value="KAI2388822.1"/>
    <property type="molecule type" value="Genomic_DNA"/>
</dbReference>
<evidence type="ECO:0000313" key="1">
    <source>
        <dbReference type="EMBL" id="KAI2388822.1"/>
    </source>
</evidence>
<comment type="caution">
    <text evidence="1">The sequence shown here is derived from an EMBL/GenBank/DDBJ whole genome shotgun (WGS) entry which is preliminary data.</text>
</comment>
<gene>
    <name evidence="1" type="ORF">LOY88_002415</name>
</gene>
<sequence length="460" mass="50024">MHATSPPAPLVLVSMPSEILLSIADHLPSEKDIASLATANRHFNSLLTPYLYTHNAKHNKDNLALWWAIRHGERATAEKSLDSGADINAMPDINDDVPWRSPSPLSYLAVSSRPRNIRLLREELYRQYVDRHLALVQLLIDRGMDVEATSIYGGQTALHIAAKRGDDEVVQLLIENGANINAVCSIGNTVLHYAAMSCNVDTINLLINMGLTVNSNHETAFTPLHAAASVLNEHAIRVLIDRGAKVQCISSDLTSPLILAASHEDSGAALELLIKNGADIDHVGPFESTALHKAAALKNVTGMRLLIRYGAKINVRDQDGNTPLHMLLRHRNFQSKLDLLQLFIDNGTNVNAPNEFGSVPLHTAASIAEVEPVKILLEHGADVNRKDDHGYVPLHLASSAVGIQKELAALLLENGANPVAQTDYGQVALVETSWRGKADNEWIRAALVKYGNGNGNSKQN</sequence>
<protein>
    <submittedName>
        <fullName evidence="1">Uncharacterized protein</fullName>
    </submittedName>
</protein>
<reference evidence="1" key="1">
    <citation type="journal article" date="2022" name="bioRxiv">
        <title>Population genetic analysis of Ophidiomyces ophidiicola, the causative agent of snake fungal disease, indicates recent introductions to the USA.</title>
        <authorList>
            <person name="Ladner J.T."/>
            <person name="Palmer J.M."/>
            <person name="Ettinger C.L."/>
            <person name="Stajich J.E."/>
            <person name="Farrell T.M."/>
            <person name="Glorioso B.M."/>
            <person name="Lawson B."/>
            <person name="Price S.J."/>
            <person name="Stengle A.G."/>
            <person name="Grear D.A."/>
            <person name="Lorch J.M."/>
        </authorList>
    </citation>
    <scope>NUCLEOTIDE SEQUENCE</scope>
    <source>
        <strain evidence="1">NWHC 24266-5</strain>
    </source>
</reference>
<name>A0ACB8UZ90_9EURO</name>